<reference evidence="1 2" key="1">
    <citation type="journal article" date="2011" name="Science">
        <title>Drosophila microbiome modulates host developmental and metabolic homeostasis via insulin signaling.</title>
        <authorList>
            <person name="Shin S.C."/>
            <person name="Kim S.H."/>
            <person name="You H."/>
            <person name="Kim B."/>
            <person name="Kim A.C."/>
            <person name="Lee K.A."/>
            <person name="Yoon J.H."/>
            <person name="Ryu J.H."/>
            <person name="Lee W.J."/>
        </authorList>
    </citation>
    <scope>NUCLEOTIDE SEQUENCE [LARGE SCALE GENOMIC DNA]</scope>
    <source>
        <strain evidence="1 2">DM001</strain>
    </source>
</reference>
<dbReference type="AlphaFoldDB" id="F1YS55"/>
<accession>F1YS55</accession>
<dbReference type="Proteomes" id="UP000018454">
    <property type="component" value="Unassembled WGS sequence"/>
</dbReference>
<protein>
    <recommendedName>
        <fullName evidence="3">DUF1489 family protein</fullName>
    </recommendedName>
</protein>
<dbReference type="Pfam" id="PF07370">
    <property type="entry name" value="DUF1489"/>
    <property type="match status" value="1"/>
</dbReference>
<name>F1YS55_9PROT</name>
<dbReference type="PIRSF" id="PIRSF032025">
    <property type="entry name" value="UCP032025"/>
    <property type="match status" value="1"/>
</dbReference>
<comment type="caution">
    <text evidence="1">The sequence shown here is derived from an EMBL/GenBank/DDBJ whole genome shotgun (WGS) entry which is preliminary data.</text>
</comment>
<sequence>MTHYIGKMLNLIKLAVGVESLEDLTERLKQPFNTYAHPDYDVPLPVVHTRSFPKQKDALLDGGSLYRVINGLILCRQPIMDIQTTTRADGTQGTLILLSPKIIPVQPRAIRPFQGWRYLQSQDAPTDLQGTPTHAVGLPLSLQKKLLELGL</sequence>
<evidence type="ECO:0000313" key="2">
    <source>
        <dbReference type="Proteomes" id="UP000018454"/>
    </source>
</evidence>
<organism evidence="1 2">
    <name type="scientific">Acetobacter pomorum DM001</name>
    <dbReference type="NCBI Taxonomy" id="945681"/>
    <lineage>
        <taxon>Bacteria</taxon>
        <taxon>Pseudomonadati</taxon>
        <taxon>Pseudomonadota</taxon>
        <taxon>Alphaproteobacteria</taxon>
        <taxon>Acetobacterales</taxon>
        <taxon>Acetobacteraceae</taxon>
        <taxon>Acetobacter</taxon>
    </lineage>
</organism>
<dbReference type="InterPro" id="IPR008320">
    <property type="entry name" value="UCP032025"/>
</dbReference>
<gene>
    <name evidence="1" type="ORF">APO_0743</name>
</gene>
<proteinExistence type="predicted"/>
<evidence type="ECO:0008006" key="3">
    <source>
        <dbReference type="Google" id="ProtNLM"/>
    </source>
</evidence>
<evidence type="ECO:0000313" key="1">
    <source>
        <dbReference type="EMBL" id="EGE48390.1"/>
    </source>
</evidence>
<dbReference type="EMBL" id="AEUP01000018">
    <property type="protein sequence ID" value="EGE48390.1"/>
    <property type="molecule type" value="Genomic_DNA"/>
</dbReference>